<sequence length="285" mass="30390">MSREARWRDAVGAMSEQPLDVQQLPGAPLYLLSAYGGTANCQTLVLVEASPGKAARSVPLPVALRDMELCVTQSARLAQVLGQPAFVVGGAPSMDSPDLRYRIATWTGRGWGGRCSLEIKRETAMTAGQRFCRPGSPVCDQAASSAQRLAKAYEASRARRQPLDAVALNEGRRPDAAATAALGRLATGASGDSMLNPIFALFGADERRLDAMLTQFSNADPRAVPLWVQGRWWLAFVGRSGVGWREGDAVLVSLYAPPGREGDAVASYQFIVRPTGLASVVATDE</sequence>
<organism evidence="1 2">
    <name type="scientific">Roseateles puraquae</name>
    <dbReference type="NCBI Taxonomy" id="431059"/>
    <lineage>
        <taxon>Bacteria</taxon>
        <taxon>Pseudomonadati</taxon>
        <taxon>Pseudomonadota</taxon>
        <taxon>Betaproteobacteria</taxon>
        <taxon>Burkholderiales</taxon>
        <taxon>Sphaerotilaceae</taxon>
        <taxon>Roseateles</taxon>
    </lineage>
</organism>
<gene>
    <name evidence="1" type="ORF">CDO81_01595</name>
</gene>
<protein>
    <submittedName>
        <fullName evidence="1">Uncharacterized protein</fullName>
    </submittedName>
</protein>
<dbReference type="Proteomes" id="UP000197446">
    <property type="component" value="Unassembled WGS sequence"/>
</dbReference>
<proteinExistence type="predicted"/>
<comment type="caution">
    <text evidence="1">The sequence shown here is derived from an EMBL/GenBank/DDBJ whole genome shotgun (WGS) entry which is preliminary data.</text>
</comment>
<reference evidence="1 2" key="1">
    <citation type="journal article" date="2007" name="Int. J. Syst. Evol. Microbiol.">
        <title>Description of Pelomonas aquatica sp. nov. and Pelomonas puraquae sp. nov., isolated from industrial and haemodialysis water.</title>
        <authorList>
            <person name="Gomila M."/>
            <person name="Bowien B."/>
            <person name="Falsen E."/>
            <person name="Moore E.R."/>
            <person name="Lalucat J."/>
        </authorList>
    </citation>
    <scope>NUCLEOTIDE SEQUENCE [LARGE SCALE GENOMIC DNA]</scope>
    <source>
        <strain evidence="1 2">CCUG 52769</strain>
    </source>
</reference>
<accession>A0A254NG05</accession>
<evidence type="ECO:0000313" key="1">
    <source>
        <dbReference type="EMBL" id="OWR05197.1"/>
    </source>
</evidence>
<evidence type="ECO:0000313" key="2">
    <source>
        <dbReference type="Proteomes" id="UP000197446"/>
    </source>
</evidence>
<keyword evidence="2" id="KW-1185">Reference proteome</keyword>
<name>A0A254NG05_9BURK</name>
<dbReference type="EMBL" id="NISI01000001">
    <property type="protein sequence ID" value="OWR05197.1"/>
    <property type="molecule type" value="Genomic_DNA"/>
</dbReference>
<dbReference type="AlphaFoldDB" id="A0A254NG05"/>